<dbReference type="EMBL" id="OC934540">
    <property type="protein sequence ID" value="CAD7660257.1"/>
    <property type="molecule type" value="Genomic_DNA"/>
</dbReference>
<keyword evidence="2" id="KW-1185">Reference proteome</keyword>
<organism evidence="1">
    <name type="scientific">Oppiella nova</name>
    <dbReference type="NCBI Taxonomy" id="334625"/>
    <lineage>
        <taxon>Eukaryota</taxon>
        <taxon>Metazoa</taxon>
        <taxon>Ecdysozoa</taxon>
        <taxon>Arthropoda</taxon>
        <taxon>Chelicerata</taxon>
        <taxon>Arachnida</taxon>
        <taxon>Acari</taxon>
        <taxon>Acariformes</taxon>
        <taxon>Sarcoptiformes</taxon>
        <taxon>Oribatida</taxon>
        <taxon>Brachypylina</taxon>
        <taxon>Oppioidea</taxon>
        <taxon>Oppiidae</taxon>
        <taxon>Oppiella</taxon>
    </lineage>
</organism>
<dbReference type="PANTHER" id="PTHR21243">
    <property type="entry name" value="PROTEIN SCAI"/>
    <property type="match status" value="1"/>
</dbReference>
<evidence type="ECO:0000313" key="2">
    <source>
        <dbReference type="Proteomes" id="UP000728032"/>
    </source>
</evidence>
<name>A0A7R9MHB9_9ACAR</name>
<dbReference type="GO" id="GO:0006351">
    <property type="term" value="P:DNA-templated transcription"/>
    <property type="evidence" value="ECO:0007669"/>
    <property type="project" value="InterPro"/>
</dbReference>
<reference evidence="1" key="1">
    <citation type="submission" date="2020-11" db="EMBL/GenBank/DDBJ databases">
        <authorList>
            <person name="Tran Van P."/>
        </authorList>
    </citation>
    <scope>NUCLEOTIDE SEQUENCE</scope>
</reference>
<accession>A0A7R9MHB9</accession>
<dbReference type="InterPro" id="IPR022709">
    <property type="entry name" value="SCAI"/>
</dbReference>
<dbReference type="EMBL" id="CAJPVJ010019715">
    <property type="protein sequence ID" value="CAG2177395.1"/>
    <property type="molecule type" value="Genomic_DNA"/>
</dbReference>
<protein>
    <submittedName>
        <fullName evidence="1">Uncharacterized protein</fullName>
    </submittedName>
</protein>
<dbReference type="Pfam" id="PF12070">
    <property type="entry name" value="SCAI"/>
    <property type="match status" value="1"/>
</dbReference>
<evidence type="ECO:0000313" key="1">
    <source>
        <dbReference type="EMBL" id="CAD7660257.1"/>
    </source>
</evidence>
<proteinExistence type="predicted"/>
<dbReference type="GO" id="GO:0003714">
    <property type="term" value="F:transcription corepressor activity"/>
    <property type="evidence" value="ECO:0007669"/>
    <property type="project" value="InterPro"/>
</dbReference>
<dbReference type="AlphaFoldDB" id="A0A7R9MHB9"/>
<dbReference type="OrthoDB" id="525027at2759"/>
<dbReference type="Proteomes" id="UP000728032">
    <property type="component" value="Unassembled WGS sequence"/>
</dbReference>
<sequence>MQKSRISAVNRLDNCYDSRGSLTDDITSQCHHQQRRMAVMSEIEEQERKIVNEFCHFLEKSKQLFNGLRDLPQYGHKQWQPYFGRTFDVYTKLWKFQQQHRQVLDAKYGLKRWQIGEIASKIGQLYYHY</sequence>
<gene>
    <name evidence="1" type="ORF">ONB1V03_LOCUS16827</name>
</gene>